<keyword evidence="4" id="KW-1185">Reference proteome</keyword>
<dbReference type="Gene3D" id="3.40.190.150">
    <property type="entry name" value="Bordetella uptake gene, domain 1"/>
    <property type="match status" value="1"/>
</dbReference>
<dbReference type="OrthoDB" id="8443386at2"/>
<dbReference type="Pfam" id="PF03401">
    <property type="entry name" value="TctC"/>
    <property type="match status" value="1"/>
</dbReference>
<dbReference type="PANTHER" id="PTHR42928:SF5">
    <property type="entry name" value="BLR1237 PROTEIN"/>
    <property type="match status" value="1"/>
</dbReference>
<accession>A0A317FEZ7</accession>
<evidence type="ECO:0000256" key="2">
    <source>
        <dbReference type="SAM" id="SignalP"/>
    </source>
</evidence>
<comment type="similarity">
    <text evidence="1">Belongs to the UPF0065 (bug) family.</text>
</comment>
<evidence type="ECO:0008006" key="5">
    <source>
        <dbReference type="Google" id="ProtNLM"/>
    </source>
</evidence>
<gene>
    <name evidence="3" type="ORF">DFH01_15340</name>
</gene>
<dbReference type="InterPro" id="IPR005064">
    <property type="entry name" value="BUG"/>
</dbReference>
<sequence>MGFTNRMIGRRAFGAGAAVAALGAALPRGASAQSGFPTRNFRVVIPTGQGGGADRLARAFDDAWSKLLGGRQFEYEFFPGAAGQVGYELYVNRRDPDAYNLLFGNMGPEMIMYALQRPRFRFPEDISYFCRTDIDDSAIFVKNDSPFRRVEDIVAEAKRRPLNVAVSRIPHPASIGMLALGEAQGARFNLIPYGGGSPTLVAVMNSEADIGALPVSGLTLQRGRLKVLGVFARENVLADLTENAPTINQVFGTRIPDLYSSRAWAIHTRAIERFSDRFQILEDTAKKVFDDPLFKESMEKVGQPAQTLRFGDRATCTEYALAMIELANRYRQQLSAQR</sequence>
<proteinExistence type="inferred from homology"/>
<dbReference type="PROSITE" id="PS51318">
    <property type="entry name" value="TAT"/>
    <property type="match status" value="1"/>
</dbReference>
<dbReference type="InterPro" id="IPR006311">
    <property type="entry name" value="TAT_signal"/>
</dbReference>
<name>A0A317FEZ7_9PROT</name>
<organism evidence="3 4">
    <name type="scientific">Falsiroseomonas bella</name>
    <dbReference type="NCBI Taxonomy" id="2184016"/>
    <lineage>
        <taxon>Bacteria</taxon>
        <taxon>Pseudomonadati</taxon>
        <taxon>Pseudomonadota</taxon>
        <taxon>Alphaproteobacteria</taxon>
        <taxon>Acetobacterales</taxon>
        <taxon>Roseomonadaceae</taxon>
        <taxon>Falsiroseomonas</taxon>
    </lineage>
</organism>
<keyword evidence="2" id="KW-0732">Signal</keyword>
<dbReference type="RefSeq" id="WP_109871312.1">
    <property type="nucleotide sequence ID" value="NZ_QGNA01000003.1"/>
</dbReference>
<dbReference type="Proteomes" id="UP000245765">
    <property type="component" value="Unassembled WGS sequence"/>
</dbReference>
<feature type="signal peptide" evidence="2">
    <location>
        <begin position="1"/>
        <end position="32"/>
    </location>
</feature>
<protein>
    <recommendedName>
        <fullName evidence="5">Tripartite tricarboxylate transporter substrate binding protein</fullName>
    </recommendedName>
</protein>
<feature type="chain" id="PRO_5016400104" description="Tripartite tricarboxylate transporter substrate binding protein" evidence="2">
    <location>
        <begin position="33"/>
        <end position="338"/>
    </location>
</feature>
<dbReference type="EMBL" id="QGNA01000003">
    <property type="protein sequence ID" value="PWS36519.1"/>
    <property type="molecule type" value="Genomic_DNA"/>
</dbReference>
<dbReference type="Gene3D" id="3.40.190.10">
    <property type="entry name" value="Periplasmic binding protein-like II"/>
    <property type="match status" value="1"/>
</dbReference>
<evidence type="ECO:0000313" key="3">
    <source>
        <dbReference type="EMBL" id="PWS36519.1"/>
    </source>
</evidence>
<reference evidence="4" key="1">
    <citation type="submission" date="2018-05" db="EMBL/GenBank/DDBJ databases">
        <authorList>
            <person name="Du Z."/>
            <person name="Wang X."/>
        </authorList>
    </citation>
    <scope>NUCLEOTIDE SEQUENCE [LARGE SCALE GENOMIC DNA]</scope>
    <source>
        <strain evidence="4">CQN31</strain>
    </source>
</reference>
<evidence type="ECO:0000313" key="4">
    <source>
        <dbReference type="Proteomes" id="UP000245765"/>
    </source>
</evidence>
<evidence type="ECO:0000256" key="1">
    <source>
        <dbReference type="ARBA" id="ARBA00006987"/>
    </source>
</evidence>
<dbReference type="AlphaFoldDB" id="A0A317FEZ7"/>
<comment type="caution">
    <text evidence="3">The sequence shown here is derived from an EMBL/GenBank/DDBJ whole genome shotgun (WGS) entry which is preliminary data.</text>
</comment>
<dbReference type="PANTHER" id="PTHR42928">
    <property type="entry name" value="TRICARBOXYLATE-BINDING PROTEIN"/>
    <property type="match status" value="1"/>
</dbReference>
<dbReference type="InterPro" id="IPR042100">
    <property type="entry name" value="Bug_dom1"/>
</dbReference>